<dbReference type="SMART" id="SM00463">
    <property type="entry name" value="SMR"/>
    <property type="match status" value="1"/>
</dbReference>
<dbReference type="InterPro" id="IPR002625">
    <property type="entry name" value="Smr_dom"/>
</dbReference>
<dbReference type="Proteomes" id="UP000587760">
    <property type="component" value="Unassembled WGS sequence"/>
</dbReference>
<feature type="region of interest" description="Disordered" evidence="1">
    <location>
        <begin position="47"/>
        <end position="71"/>
    </location>
</feature>
<feature type="region of interest" description="Disordered" evidence="1">
    <location>
        <begin position="1"/>
        <end position="35"/>
    </location>
</feature>
<dbReference type="SUPFAM" id="SSF160443">
    <property type="entry name" value="SMR domain-like"/>
    <property type="match status" value="1"/>
</dbReference>
<dbReference type="PANTHER" id="PTHR35562">
    <property type="entry name" value="DNA ENDONUCLEASE SMRA-RELATED"/>
    <property type="match status" value="1"/>
</dbReference>
<keyword evidence="3" id="KW-0540">Nuclease</keyword>
<evidence type="ECO:0000256" key="1">
    <source>
        <dbReference type="SAM" id="MobiDB-lite"/>
    </source>
</evidence>
<reference evidence="3 4" key="1">
    <citation type="submission" date="2020-08" db="EMBL/GenBank/DDBJ databases">
        <title>Genomic Encyclopedia of Type Strains, Phase IV (KMG-IV): sequencing the most valuable type-strain genomes for metagenomic binning, comparative biology and taxonomic classification.</title>
        <authorList>
            <person name="Goeker M."/>
        </authorList>
    </citation>
    <scope>NUCLEOTIDE SEQUENCE [LARGE SCALE GENOMIC DNA]</scope>
    <source>
        <strain evidence="3 4">DSM 2461</strain>
    </source>
</reference>
<feature type="domain" description="Smr" evidence="2">
    <location>
        <begin position="76"/>
        <end position="156"/>
    </location>
</feature>
<organism evidence="3 4">
    <name type="scientific">Spirochaeta isovalerica</name>
    <dbReference type="NCBI Taxonomy" id="150"/>
    <lineage>
        <taxon>Bacteria</taxon>
        <taxon>Pseudomonadati</taxon>
        <taxon>Spirochaetota</taxon>
        <taxon>Spirochaetia</taxon>
        <taxon>Spirochaetales</taxon>
        <taxon>Spirochaetaceae</taxon>
        <taxon>Spirochaeta</taxon>
    </lineage>
</organism>
<keyword evidence="3" id="KW-0255">Endonuclease</keyword>
<name>A0A841R951_9SPIO</name>
<dbReference type="Gene3D" id="3.30.1370.110">
    <property type="match status" value="1"/>
</dbReference>
<accession>A0A841R951</accession>
<sequence length="160" mass="18181">MDFGDILKDWEKNGEKKPKNKKETVRKSVKSEHPMESLLKQYAPDQEVVGSKKEDKPQINKVSREKMRRRKADSVLDLHGMTTEEARIALNRFIRRSYSTGARKILIIHGKGNHTKGEAVLKPLVRSILEMSPYIGDTGTPERRDGGSGATWAVVRQRSL</sequence>
<feature type="compositionally biased region" description="Basic and acidic residues" evidence="1">
    <location>
        <begin position="50"/>
        <end position="65"/>
    </location>
</feature>
<dbReference type="GO" id="GO:0004519">
    <property type="term" value="F:endonuclease activity"/>
    <property type="evidence" value="ECO:0007669"/>
    <property type="project" value="UniProtKB-KW"/>
</dbReference>
<keyword evidence="4" id="KW-1185">Reference proteome</keyword>
<dbReference type="AlphaFoldDB" id="A0A841R951"/>
<dbReference type="EMBL" id="JACHGJ010000002">
    <property type="protein sequence ID" value="MBB6479479.1"/>
    <property type="molecule type" value="Genomic_DNA"/>
</dbReference>
<dbReference type="PANTHER" id="PTHR35562:SF2">
    <property type="entry name" value="DNA ENDONUCLEASE SMRA-RELATED"/>
    <property type="match status" value="1"/>
</dbReference>
<protein>
    <submittedName>
        <fullName evidence="3">DNA-nicking Smr family endonuclease</fullName>
    </submittedName>
</protein>
<evidence type="ECO:0000313" key="3">
    <source>
        <dbReference type="EMBL" id="MBB6479479.1"/>
    </source>
</evidence>
<keyword evidence="3" id="KW-0378">Hydrolase</keyword>
<gene>
    <name evidence="3" type="ORF">HNR50_001137</name>
</gene>
<dbReference type="Pfam" id="PF01713">
    <property type="entry name" value="Smr"/>
    <property type="match status" value="1"/>
</dbReference>
<comment type="caution">
    <text evidence="3">The sequence shown here is derived from an EMBL/GenBank/DDBJ whole genome shotgun (WGS) entry which is preliminary data.</text>
</comment>
<dbReference type="PROSITE" id="PS50828">
    <property type="entry name" value="SMR"/>
    <property type="match status" value="1"/>
</dbReference>
<dbReference type="InterPro" id="IPR036063">
    <property type="entry name" value="Smr_dom_sf"/>
</dbReference>
<evidence type="ECO:0000259" key="2">
    <source>
        <dbReference type="PROSITE" id="PS50828"/>
    </source>
</evidence>
<dbReference type="RefSeq" id="WP_184744747.1">
    <property type="nucleotide sequence ID" value="NZ_JACHGJ010000002.1"/>
</dbReference>
<evidence type="ECO:0000313" key="4">
    <source>
        <dbReference type="Proteomes" id="UP000587760"/>
    </source>
</evidence>
<proteinExistence type="predicted"/>